<dbReference type="Proteomes" id="UP000192674">
    <property type="component" value="Unassembled WGS sequence"/>
</dbReference>
<feature type="transmembrane region" description="Helical" evidence="1">
    <location>
        <begin position="314"/>
        <end position="340"/>
    </location>
</feature>
<gene>
    <name evidence="2" type="ORF">SAMN05661093_07589</name>
</gene>
<organism evidence="2 3">
    <name type="scientific">Kibdelosporangium aridum</name>
    <dbReference type="NCBI Taxonomy" id="2030"/>
    <lineage>
        <taxon>Bacteria</taxon>
        <taxon>Bacillati</taxon>
        <taxon>Actinomycetota</taxon>
        <taxon>Actinomycetes</taxon>
        <taxon>Pseudonocardiales</taxon>
        <taxon>Pseudonocardiaceae</taxon>
        <taxon>Kibdelosporangium</taxon>
    </lineage>
</organism>
<dbReference type="InterPro" id="IPR011009">
    <property type="entry name" value="Kinase-like_dom_sf"/>
</dbReference>
<reference evidence="2 3" key="1">
    <citation type="submission" date="2017-04" db="EMBL/GenBank/DDBJ databases">
        <authorList>
            <person name="Afonso C.L."/>
            <person name="Miller P.J."/>
            <person name="Scott M.A."/>
            <person name="Spackman E."/>
            <person name="Goraichik I."/>
            <person name="Dimitrov K.M."/>
            <person name="Suarez D.L."/>
            <person name="Swayne D.E."/>
        </authorList>
    </citation>
    <scope>NUCLEOTIDE SEQUENCE [LARGE SCALE GENOMIC DNA]</scope>
    <source>
        <strain evidence="2 3">DSM 43828</strain>
    </source>
</reference>
<evidence type="ECO:0000256" key="1">
    <source>
        <dbReference type="SAM" id="Phobius"/>
    </source>
</evidence>
<proteinExistence type="predicted"/>
<evidence type="ECO:0000313" key="2">
    <source>
        <dbReference type="EMBL" id="SMD22774.1"/>
    </source>
</evidence>
<dbReference type="Gene3D" id="3.30.200.20">
    <property type="entry name" value="Phosphorylase Kinase, domain 1"/>
    <property type="match status" value="1"/>
</dbReference>
<evidence type="ECO:0000313" key="3">
    <source>
        <dbReference type="Proteomes" id="UP000192674"/>
    </source>
</evidence>
<keyword evidence="1" id="KW-0812">Transmembrane</keyword>
<dbReference type="CDD" id="cd13973">
    <property type="entry name" value="PK_MviN-like"/>
    <property type="match status" value="1"/>
</dbReference>
<protein>
    <recommendedName>
        <fullName evidence="4">Protein kinase domain-containing protein</fullName>
    </recommendedName>
</protein>
<name>A0A1Y5Y124_KIBAR</name>
<keyword evidence="1" id="KW-1133">Transmembrane helix</keyword>
<accession>A0A1Y5Y124</accession>
<dbReference type="EMBL" id="FWXV01000008">
    <property type="protein sequence ID" value="SMD22774.1"/>
    <property type="molecule type" value="Genomic_DNA"/>
</dbReference>
<evidence type="ECO:0008006" key="4">
    <source>
        <dbReference type="Google" id="ProtNLM"/>
    </source>
</evidence>
<keyword evidence="1" id="KW-0472">Membrane</keyword>
<dbReference type="SUPFAM" id="SSF56112">
    <property type="entry name" value="Protein kinase-like (PK-like)"/>
    <property type="match status" value="1"/>
</dbReference>
<dbReference type="AlphaFoldDB" id="A0A1Y5Y124"/>
<keyword evidence="3" id="KW-1185">Reference proteome</keyword>
<dbReference type="Gene3D" id="1.10.510.10">
    <property type="entry name" value="Transferase(Phosphotransferase) domain 1"/>
    <property type="match status" value="1"/>
</dbReference>
<sequence length="341" mass="36057">MWFRAYGELAEDGNWQGGRMGGRSRVVDGLLPPDTVIGDGRYRLLEPVGADERDGAQLWRARDGKLDRDVALTVLTGDSSGPDTVRHTLQRAASVSRLVHPGVAPVLNVLSVGDGVARGEGIVGIIAAEWTRGTGMTDVVAREPVTPVHACLLLEPLADAMDRAHRRGVVLGVGHPLRIRVTPAGTLRLAFPGPPAGATLTDDVRGLGTILYFLLTGSWPVPGGPLVSPRELQPEVPVDLSEIAIRSIADVSAGGIRTSDSILRVLRLVSENAERATTLAALPDDNENTPDVEKDGAVWITKPPVNDAARRKKVAIAAAVLVLISIGVIVWVGATVIGMFL</sequence>